<dbReference type="Proteomes" id="UP001314229">
    <property type="component" value="Unassembled WGS sequence"/>
</dbReference>
<feature type="coiled-coil region" evidence="1">
    <location>
        <begin position="270"/>
        <end position="311"/>
    </location>
</feature>
<reference evidence="3 4" key="1">
    <citation type="submission" date="2024-01" db="EMBL/GenBank/DDBJ databases">
        <authorList>
            <person name="Alioto T."/>
            <person name="Alioto T."/>
            <person name="Gomez Garrido J."/>
        </authorList>
    </citation>
    <scope>NUCLEOTIDE SEQUENCE [LARGE SCALE GENOMIC DNA]</scope>
</reference>
<organism evidence="3 4">
    <name type="scientific">Scomber scombrus</name>
    <name type="common">Atlantic mackerel</name>
    <name type="synonym">Scomber vernalis</name>
    <dbReference type="NCBI Taxonomy" id="13677"/>
    <lineage>
        <taxon>Eukaryota</taxon>
        <taxon>Metazoa</taxon>
        <taxon>Chordata</taxon>
        <taxon>Craniata</taxon>
        <taxon>Vertebrata</taxon>
        <taxon>Euteleostomi</taxon>
        <taxon>Actinopterygii</taxon>
        <taxon>Neopterygii</taxon>
        <taxon>Teleostei</taxon>
        <taxon>Neoteleostei</taxon>
        <taxon>Acanthomorphata</taxon>
        <taxon>Pelagiaria</taxon>
        <taxon>Scombriformes</taxon>
        <taxon>Scombridae</taxon>
        <taxon>Scomber</taxon>
    </lineage>
</organism>
<accession>A0AAV1QBU5</accession>
<feature type="compositionally biased region" description="Basic and acidic residues" evidence="2">
    <location>
        <begin position="133"/>
        <end position="144"/>
    </location>
</feature>
<feature type="region of interest" description="Disordered" evidence="2">
    <location>
        <begin position="489"/>
        <end position="528"/>
    </location>
</feature>
<evidence type="ECO:0000256" key="1">
    <source>
        <dbReference type="SAM" id="Coils"/>
    </source>
</evidence>
<dbReference type="AlphaFoldDB" id="A0AAV1QBU5"/>
<dbReference type="EMBL" id="CAWUFR010000717">
    <property type="protein sequence ID" value="CAK6980660.1"/>
    <property type="molecule type" value="Genomic_DNA"/>
</dbReference>
<sequence>MESKEDKRVCERMKGIMNPIKNLILSEKAEFLTWAVEVQLRKHESDRTVWEKDTSSRIIQIESLEAKILHLQDKQEAHKKEMEDLREELEASKKLIDVQSKKDKCKNEQKDQTHKHLFDAMKRHYEREIKKLKEQRKQDAENASKVEAGLHQSQSRHDEKIQTIEKQHHSSLGKVQVENKKLQAENEKLQAEVENLQNVSSKREQETKDISAKFNTVYKEYREKLEKQRVELTEDKTRRETKCTELYMTVHKQTKQIQVLEQRRDLTVPLKRAEEAIKKHLDLIEKKNQEIVTLKREKKEAIEKYADQMNKNALQTASLDESHRKYAGLEKDLESEHASHKETKVELCLSNRTISDIKDDIEDLRNKVAVSEPECTRLKAEVIHLNNLQLRLKEGIQTCLSAMDKPKLLRTRLINLKRRHMDGDESVKMPDSTREAYEYQARCYKRKVAALEGNNKTLSSQLRHTEKRIQSNAIRGHNMRVSLLKVINEQARKQQASQQMDKTPRLPSIEARKTPQRTDITPPHEQKS</sequence>
<evidence type="ECO:0000313" key="4">
    <source>
        <dbReference type="Proteomes" id="UP001314229"/>
    </source>
</evidence>
<feature type="coiled-coil region" evidence="1">
    <location>
        <begin position="441"/>
        <end position="468"/>
    </location>
</feature>
<feature type="region of interest" description="Disordered" evidence="2">
    <location>
        <begin position="133"/>
        <end position="157"/>
    </location>
</feature>
<evidence type="ECO:0000256" key="2">
    <source>
        <dbReference type="SAM" id="MobiDB-lite"/>
    </source>
</evidence>
<keyword evidence="4" id="KW-1185">Reference proteome</keyword>
<protein>
    <submittedName>
        <fullName evidence="3">Golgin subfamily A member 6-like protein 22</fullName>
    </submittedName>
</protein>
<gene>
    <name evidence="3" type="ORF">FSCOSCO3_A005698</name>
</gene>
<comment type="caution">
    <text evidence="3">The sequence shown here is derived from an EMBL/GenBank/DDBJ whole genome shotgun (WGS) entry which is preliminary data.</text>
</comment>
<keyword evidence="1" id="KW-0175">Coiled coil</keyword>
<proteinExistence type="predicted"/>
<feature type="coiled-coil region" evidence="1">
    <location>
        <begin position="172"/>
        <end position="242"/>
    </location>
</feature>
<name>A0AAV1QBU5_SCOSC</name>
<evidence type="ECO:0000313" key="3">
    <source>
        <dbReference type="EMBL" id="CAK6980660.1"/>
    </source>
</evidence>